<evidence type="ECO:0000313" key="2">
    <source>
        <dbReference type="Proteomes" id="UP000294239"/>
    </source>
</evidence>
<keyword evidence="2" id="KW-1185">Reference proteome</keyword>
<dbReference type="Proteomes" id="UP000294239">
    <property type="component" value="Unassembled WGS sequence"/>
</dbReference>
<name>A0ABY1Y361_9HYPH</name>
<organism evidence="1 2">
    <name type="scientific">Agrobacterium cavarae</name>
    <dbReference type="NCBI Taxonomy" id="2528239"/>
    <lineage>
        <taxon>Bacteria</taxon>
        <taxon>Pseudomonadati</taxon>
        <taxon>Pseudomonadota</taxon>
        <taxon>Alphaproteobacteria</taxon>
        <taxon>Hyphomicrobiales</taxon>
        <taxon>Rhizobiaceae</taxon>
        <taxon>Rhizobium/Agrobacterium group</taxon>
        <taxon>Agrobacterium</taxon>
    </lineage>
</organism>
<dbReference type="EMBL" id="SISF01000033">
    <property type="protein sequence ID" value="TBN09236.1"/>
    <property type="molecule type" value="Genomic_DNA"/>
</dbReference>
<dbReference type="RefSeq" id="WP_130979041.1">
    <property type="nucleotide sequence ID" value="NZ_SISF01000033.1"/>
</dbReference>
<comment type="caution">
    <text evidence="1">The sequence shown here is derived from an EMBL/GenBank/DDBJ whole genome shotgun (WGS) entry which is preliminary data.</text>
</comment>
<accession>A0ABY1Y361</accession>
<reference evidence="1 2" key="1">
    <citation type="submission" date="2019-02" db="EMBL/GenBank/DDBJ databases">
        <title>Current taxonomic status of genus Agrobacterium and description of Agrobacterium cavarae sp. nov. isolated from maize roots.</title>
        <authorList>
            <person name="Flores-Felix J.D."/>
            <person name="Menendez E."/>
            <person name="Ramirez-Bahena M.H."/>
            <person name="Garcia-Fraile P."/>
            <person name="Velazquez E."/>
        </authorList>
    </citation>
    <scope>NUCLEOTIDE SEQUENCE [LARGE SCALE GENOMIC DNA]</scope>
    <source>
        <strain evidence="1 2">RZME10</strain>
    </source>
</reference>
<gene>
    <name evidence="1" type="ORF">EYC79_18730</name>
</gene>
<dbReference type="GeneID" id="301043219"/>
<evidence type="ECO:0000313" key="1">
    <source>
        <dbReference type="EMBL" id="TBN09236.1"/>
    </source>
</evidence>
<proteinExistence type="predicted"/>
<protein>
    <submittedName>
        <fullName evidence="1">Uncharacterized protein</fullName>
    </submittedName>
</protein>
<sequence length="97" mass="10202">MGVLGSEVSGKDYRLWEKGVAGATNVTAESIVGDDGPEENQCSQEARKSSNVTNYIFLLLQLDSASILSRDESFAVVILAALRVATALLKLARGSGA</sequence>